<feature type="region of interest" description="Disordered" evidence="3">
    <location>
        <begin position="109"/>
        <end position="134"/>
    </location>
</feature>
<feature type="domain" description="GATOR1 complex protein NPRL3 C-terminal HTH" evidence="4">
    <location>
        <begin position="413"/>
        <end position="464"/>
    </location>
</feature>
<comment type="caution">
    <text evidence="5">The sequence shown here is derived from an EMBL/GenBank/DDBJ whole genome shotgun (WGS) entry which is preliminary data.</text>
</comment>
<feature type="region of interest" description="Disordered" evidence="3">
    <location>
        <begin position="26"/>
        <end position="63"/>
    </location>
</feature>
<dbReference type="GO" id="GO:0010508">
    <property type="term" value="P:positive regulation of autophagy"/>
    <property type="evidence" value="ECO:0007669"/>
    <property type="project" value="TreeGrafter"/>
</dbReference>
<comment type="function">
    <text evidence="2">Mediates inactivation of the TORC1 complex in response to amino acid starvation. Required for meiotic nuclear division.</text>
</comment>
<accession>A0A507BWM8</accession>
<comment type="subcellular location">
    <subcellularLocation>
        <location evidence="2">Vacuole membrane</location>
        <topology evidence="2">Peripheral membrane protein</topology>
    </subcellularLocation>
</comment>
<dbReference type="OrthoDB" id="18648at2759"/>
<comment type="similarity">
    <text evidence="1 2">Belongs to the NPR3 family.</text>
</comment>
<dbReference type="EMBL" id="QEAO01000047">
    <property type="protein sequence ID" value="TPX31289.1"/>
    <property type="molecule type" value="Genomic_DNA"/>
</dbReference>
<dbReference type="GO" id="GO:0034198">
    <property type="term" value="P:cellular response to amino acid starvation"/>
    <property type="evidence" value="ECO:0007669"/>
    <property type="project" value="TreeGrafter"/>
</dbReference>
<evidence type="ECO:0000313" key="6">
    <source>
        <dbReference type="Proteomes" id="UP000319731"/>
    </source>
</evidence>
<gene>
    <name evidence="5" type="ORF">SmJEL517_g05325</name>
</gene>
<protein>
    <recommendedName>
        <fullName evidence="2">Nitrogen permease regulator 3</fullName>
    </recommendedName>
    <alternativeName>
        <fullName evidence="2">Required for meiotic nuclear division protein 11</fullName>
    </alternativeName>
</protein>
<dbReference type="InterPro" id="IPR005365">
    <property type="entry name" value="Npr3"/>
</dbReference>
<evidence type="ECO:0000313" key="5">
    <source>
        <dbReference type="EMBL" id="TPX31289.1"/>
    </source>
</evidence>
<dbReference type="GO" id="GO:1990130">
    <property type="term" value="C:GATOR1 complex"/>
    <property type="evidence" value="ECO:0007669"/>
    <property type="project" value="TreeGrafter"/>
</dbReference>
<dbReference type="PANTHER" id="PTHR13153">
    <property type="entry name" value="CGTHBA PROTEIN -14 GENE PROTEIN"/>
    <property type="match status" value="1"/>
</dbReference>
<dbReference type="Pfam" id="PF24064">
    <property type="entry name" value="HTH_NPRL3"/>
    <property type="match status" value="1"/>
</dbReference>
<dbReference type="GO" id="GO:0038202">
    <property type="term" value="P:TORC1 signaling"/>
    <property type="evidence" value="ECO:0007669"/>
    <property type="project" value="TreeGrafter"/>
</dbReference>
<dbReference type="InterPro" id="IPR056603">
    <property type="entry name" value="HTH_NPRL3"/>
</dbReference>
<dbReference type="RefSeq" id="XP_031022748.1">
    <property type="nucleotide sequence ID" value="XM_031171251.1"/>
</dbReference>
<feature type="compositionally biased region" description="Polar residues" evidence="3">
    <location>
        <begin position="109"/>
        <end position="122"/>
    </location>
</feature>
<dbReference type="GO" id="GO:0005774">
    <property type="term" value="C:vacuolar membrane"/>
    <property type="evidence" value="ECO:0007669"/>
    <property type="project" value="UniProtKB-SubCell"/>
</dbReference>
<evidence type="ECO:0000256" key="1">
    <source>
        <dbReference type="ARBA" id="ARBA00010546"/>
    </source>
</evidence>
<evidence type="ECO:0000259" key="4">
    <source>
        <dbReference type="Pfam" id="PF24064"/>
    </source>
</evidence>
<keyword evidence="2" id="KW-0732">Signal</keyword>
<name>A0A507BWM8_9FUNG</name>
<dbReference type="STRING" id="1806994.A0A507BWM8"/>
<proteinExistence type="inferred from homology"/>
<sequence length="468" mass="52391">MSVSALLLAVRDNTLTGHQLLFSYPAVPERKNAPRSRPRAASTSTGKANNRNNHKSNKRSNEDEGILGFDVDFLSSVLSPKASLCDAKLEISVDMVTFVAQSTLLTSGGVSHESSSNINQDDVSAASVSDGEASPNETRLTMFTLAFAMEADDPMSFGRQVAAAHRVISKVAMALKEEQLKNDYVLHEMEIILGIRETFDDNPEEQVKEMIKKSSLAKALADVYTSYTSSDASSYPPQGLRPYHALLLLHDPEEILADLPPPGVLQSLYPRELANLIPLVTPTQSFAELSDKSRYSMEVLYLLAGHLIFWRKARIIDAINLKNIYVLSSQAGMDANLFKESRARFPRLDVLKFLSDLSFPRPLSQVVPAKEQQAMHLELVTYLLRRGLLRQLHLYLNLLPSSQDINRSDYARMIARTLRPSFIPMFEQLVHYMDGKHHLEEVVFLESLSRRDIKKFLAAVPEVITILH</sequence>
<dbReference type="PANTHER" id="PTHR13153:SF5">
    <property type="entry name" value="GATOR COMPLEX PROTEIN NPRL3"/>
    <property type="match status" value="1"/>
</dbReference>
<reference evidence="5 6" key="1">
    <citation type="journal article" date="2019" name="Sci. Rep.">
        <title>Comparative genomics of chytrid fungi reveal insights into the obligate biotrophic and pathogenic lifestyle of Synchytrium endobioticum.</title>
        <authorList>
            <person name="van de Vossenberg B.T.L.H."/>
            <person name="Warris S."/>
            <person name="Nguyen H.D.T."/>
            <person name="van Gent-Pelzer M.P.E."/>
            <person name="Joly D.L."/>
            <person name="van de Geest H.C."/>
            <person name="Bonants P.J.M."/>
            <person name="Smith D.S."/>
            <person name="Levesque C.A."/>
            <person name="van der Lee T.A.J."/>
        </authorList>
    </citation>
    <scope>NUCLEOTIDE SEQUENCE [LARGE SCALE GENOMIC DNA]</scope>
    <source>
        <strain evidence="5 6">JEL517</strain>
    </source>
</reference>
<dbReference type="Proteomes" id="UP000319731">
    <property type="component" value="Unassembled WGS sequence"/>
</dbReference>
<dbReference type="GeneID" id="42006548"/>
<evidence type="ECO:0000256" key="3">
    <source>
        <dbReference type="SAM" id="MobiDB-lite"/>
    </source>
</evidence>
<dbReference type="Pfam" id="PF03666">
    <property type="entry name" value="NPR3"/>
    <property type="match status" value="1"/>
</dbReference>
<keyword evidence="6" id="KW-1185">Reference proteome</keyword>
<dbReference type="AlphaFoldDB" id="A0A507BWM8"/>
<keyword evidence="2" id="KW-0469">Meiosis</keyword>
<organism evidence="5 6">
    <name type="scientific">Synchytrium microbalum</name>
    <dbReference type="NCBI Taxonomy" id="1806994"/>
    <lineage>
        <taxon>Eukaryota</taxon>
        <taxon>Fungi</taxon>
        <taxon>Fungi incertae sedis</taxon>
        <taxon>Chytridiomycota</taxon>
        <taxon>Chytridiomycota incertae sedis</taxon>
        <taxon>Chytridiomycetes</taxon>
        <taxon>Synchytriales</taxon>
        <taxon>Synchytriaceae</taxon>
        <taxon>Synchytrium</taxon>
    </lineage>
</organism>
<evidence type="ECO:0000256" key="2">
    <source>
        <dbReference type="RuleBase" id="RU368069"/>
    </source>
</evidence>
<dbReference type="GO" id="GO:0051321">
    <property type="term" value="P:meiotic cell cycle"/>
    <property type="evidence" value="ECO:0007669"/>
    <property type="project" value="UniProtKB-UniRule"/>
</dbReference>
<dbReference type="GO" id="GO:1904262">
    <property type="term" value="P:negative regulation of TORC1 signaling"/>
    <property type="evidence" value="ECO:0007669"/>
    <property type="project" value="TreeGrafter"/>
</dbReference>